<accession>A0A5B0ALB4</accession>
<evidence type="ECO:0000256" key="1">
    <source>
        <dbReference type="SAM" id="MobiDB-lite"/>
    </source>
</evidence>
<dbReference type="OrthoDB" id="3449793at2"/>
<keyword evidence="3" id="KW-1185">Reference proteome</keyword>
<dbReference type="InterPro" id="IPR029064">
    <property type="entry name" value="Ribosomal_eL30-like_sf"/>
</dbReference>
<organism evidence="2 3">
    <name type="scientific">Streptomyces apricus</name>
    <dbReference type="NCBI Taxonomy" id="1828112"/>
    <lineage>
        <taxon>Bacteria</taxon>
        <taxon>Bacillati</taxon>
        <taxon>Actinomycetota</taxon>
        <taxon>Actinomycetes</taxon>
        <taxon>Kitasatosporales</taxon>
        <taxon>Streptomycetaceae</taxon>
        <taxon>Streptomyces</taxon>
    </lineage>
</organism>
<dbReference type="RefSeq" id="WP_149514491.1">
    <property type="nucleotide sequence ID" value="NZ_VDFC01000048.1"/>
</dbReference>
<name>A0A5B0ALB4_9ACTN</name>
<dbReference type="SUPFAM" id="SSF55315">
    <property type="entry name" value="L30e-like"/>
    <property type="match status" value="1"/>
</dbReference>
<dbReference type="AlphaFoldDB" id="A0A5B0ALB4"/>
<dbReference type="EMBL" id="VDFC01000048">
    <property type="protein sequence ID" value="KAA0929966.1"/>
    <property type="molecule type" value="Genomic_DNA"/>
</dbReference>
<dbReference type="Pfam" id="PF18845">
    <property type="entry name" value="baeRF_family3"/>
    <property type="match status" value="1"/>
</dbReference>
<protein>
    <submittedName>
        <fullName evidence="2">Chemotaxis protein</fullName>
    </submittedName>
</protein>
<dbReference type="InterPro" id="IPR041289">
    <property type="entry name" value="Bact_RF_family3"/>
</dbReference>
<reference evidence="2 3" key="1">
    <citation type="submission" date="2019-05" db="EMBL/GenBank/DDBJ databases">
        <authorList>
            <person name="Hariharan J."/>
            <person name="Choudoir M.J."/>
            <person name="Diebold P."/>
            <person name="Panke-Buisse K."/>
            <person name="Buckley D.H."/>
        </authorList>
    </citation>
    <scope>NUCLEOTIDE SEQUENCE [LARGE SCALE GENOMIC DNA]</scope>
    <source>
        <strain evidence="2 3">SUN51</strain>
    </source>
</reference>
<feature type="region of interest" description="Disordered" evidence="1">
    <location>
        <begin position="161"/>
        <end position="180"/>
    </location>
</feature>
<evidence type="ECO:0000313" key="2">
    <source>
        <dbReference type="EMBL" id="KAA0929966.1"/>
    </source>
</evidence>
<evidence type="ECO:0000313" key="3">
    <source>
        <dbReference type="Proteomes" id="UP000324965"/>
    </source>
</evidence>
<gene>
    <name evidence="2" type="ORF">FGF04_29960</name>
</gene>
<sequence length="364" mass="39917">MEHQLSPAVLTELRRPRPYPAVSVLAPTHRAEPDNAQDPVRLRNLLAEARKKLESDPAVTRERRIDVVEQLEQALAEVDPIDVRDGLVIFAAPGEHQVWALSRTVPERVVLSDTFLTRNLVAARAAESPFWVMTLSADRIRLWSGGGERVAESAMAGFPMTRSLGDPDPERQQRAGDLPGTFRDEQMRHFVREADTALAGVLRSFPRPLYVVGDRPALALFEEVGTVAKDAVHVPHGGLGHAGAEAVWQAVGPLVTAEDVRRAEGVLQALEDARGRREYAAGVDEVWQNATEGRVRLLAVEENYRVTVRDDGPHLVPADSGDLDAREDIVDEIVEQCLDTGAEVRFVPDGALAEAEGIAAVLRY</sequence>
<comment type="caution">
    <text evidence="2">The sequence shown here is derived from an EMBL/GenBank/DDBJ whole genome shotgun (WGS) entry which is preliminary data.</text>
</comment>
<proteinExistence type="predicted"/>
<dbReference type="Gene3D" id="3.30.1330.30">
    <property type="match status" value="1"/>
</dbReference>
<dbReference type="Proteomes" id="UP000324965">
    <property type="component" value="Unassembled WGS sequence"/>
</dbReference>